<evidence type="ECO:0000256" key="4">
    <source>
        <dbReference type="ARBA" id="ARBA00022741"/>
    </source>
</evidence>
<evidence type="ECO:0000256" key="8">
    <source>
        <dbReference type="ARBA" id="ARBA00048679"/>
    </source>
</evidence>
<keyword evidence="12" id="KW-1185">Reference proteome</keyword>
<dbReference type="GO" id="GO:0005634">
    <property type="term" value="C:nucleus"/>
    <property type="evidence" value="ECO:0007669"/>
    <property type="project" value="TreeGrafter"/>
</dbReference>
<dbReference type="OrthoDB" id="3739509at2759"/>
<dbReference type="EC" id="2.7.11.1" evidence="1"/>
<evidence type="ECO:0000256" key="2">
    <source>
        <dbReference type="ARBA" id="ARBA00022527"/>
    </source>
</evidence>
<evidence type="ECO:0000256" key="1">
    <source>
        <dbReference type="ARBA" id="ARBA00012513"/>
    </source>
</evidence>
<dbReference type="Gene3D" id="1.10.510.10">
    <property type="entry name" value="Transferase(Phosphotransferase) domain 1"/>
    <property type="match status" value="1"/>
</dbReference>
<dbReference type="GO" id="GO:0000245">
    <property type="term" value="P:spliceosomal complex assembly"/>
    <property type="evidence" value="ECO:0007669"/>
    <property type="project" value="TreeGrafter"/>
</dbReference>
<feature type="compositionally biased region" description="Low complexity" evidence="9">
    <location>
        <begin position="1"/>
        <end position="20"/>
    </location>
</feature>
<keyword evidence="6" id="KW-0067">ATP-binding</keyword>
<accession>A0A9P4NZC7</accession>
<dbReference type="SUPFAM" id="SSF56112">
    <property type="entry name" value="Protein kinase-like (PK-like)"/>
    <property type="match status" value="1"/>
</dbReference>
<protein>
    <recommendedName>
        <fullName evidence="1">non-specific serine/threonine protein kinase</fullName>
        <ecNumber evidence="1">2.7.11.1</ecNumber>
    </recommendedName>
</protein>
<dbReference type="InterPro" id="IPR000719">
    <property type="entry name" value="Prot_kinase_dom"/>
</dbReference>
<dbReference type="GO" id="GO:0050684">
    <property type="term" value="P:regulation of mRNA processing"/>
    <property type="evidence" value="ECO:0007669"/>
    <property type="project" value="TreeGrafter"/>
</dbReference>
<dbReference type="AlphaFoldDB" id="A0A9P4NZC7"/>
<evidence type="ECO:0000256" key="9">
    <source>
        <dbReference type="SAM" id="MobiDB-lite"/>
    </source>
</evidence>
<gene>
    <name evidence="11" type="ORF">EJ08DRAFT_693481</name>
</gene>
<reference evidence="11" key="1">
    <citation type="journal article" date="2020" name="Stud. Mycol.">
        <title>101 Dothideomycetes genomes: a test case for predicting lifestyles and emergence of pathogens.</title>
        <authorList>
            <person name="Haridas S."/>
            <person name="Albert R."/>
            <person name="Binder M."/>
            <person name="Bloem J."/>
            <person name="Labutti K."/>
            <person name="Salamov A."/>
            <person name="Andreopoulos B."/>
            <person name="Baker S."/>
            <person name="Barry K."/>
            <person name="Bills G."/>
            <person name="Bluhm B."/>
            <person name="Cannon C."/>
            <person name="Castanera R."/>
            <person name="Culley D."/>
            <person name="Daum C."/>
            <person name="Ezra D."/>
            <person name="Gonzalez J."/>
            <person name="Henrissat B."/>
            <person name="Kuo A."/>
            <person name="Liang C."/>
            <person name="Lipzen A."/>
            <person name="Lutzoni F."/>
            <person name="Magnuson J."/>
            <person name="Mondo S."/>
            <person name="Nolan M."/>
            <person name="Ohm R."/>
            <person name="Pangilinan J."/>
            <person name="Park H.-J."/>
            <person name="Ramirez L."/>
            <person name="Alfaro M."/>
            <person name="Sun H."/>
            <person name="Tritt A."/>
            <person name="Yoshinaga Y."/>
            <person name="Zwiers L.-H."/>
            <person name="Turgeon B."/>
            <person name="Goodwin S."/>
            <person name="Spatafora J."/>
            <person name="Crous P."/>
            <person name="Grigoriev I."/>
        </authorList>
    </citation>
    <scope>NUCLEOTIDE SEQUENCE</scope>
    <source>
        <strain evidence="11">CBS 130266</strain>
    </source>
</reference>
<keyword evidence="3" id="KW-0808">Transferase</keyword>
<dbReference type="Proteomes" id="UP000800235">
    <property type="component" value="Unassembled WGS sequence"/>
</dbReference>
<dbReference type="InterPro" id="IPR051334">
    <property type="entry name" value="SRPK"/>
</dbReference>
<keyword evidence="2" id="KW-0723">Serine/threonine-protein kinase</keyword>
<feature type="region of interest" description="Disordered" evidence="9">
    <location>
        <begin position="1"/>
        <end position="30"/>
    </location>
</feature>
<dbReference type="PANTHER" id="PTHR47634">
    <property type="entry name" value="PROTEIN KINASE DOMAIN-CONTAINING PROTEIN-RELATED"/>
    <property type="match status" value="1"/>
</dbReference>
<keyword evidence="4" id="KW-0547">Nucleotide-binding</keyword>
<dbReference type="PANTHER" id="PTHR47634:SF9">
    <property type="entry name" value="PROTEIN KINASE DOMAIN-CONTAINING PROTEIN-RELATED"/>
    <property type="match status" value="1"/>
</dbReference>
<proteinExistence type="predicted"/>
<comment type="catalytic activity">
    <reaction evidence="7">
        <text>L-threonyl-[protein] + ATP = O-phospho-L-threonyl-[protein] + ADP + H(+)</text>
        <dbReference type="Rhea" id="RHEA:46608"/>
        <dbReference type="Rhea" id="RHEA-COMP:11060"/>
        <dbReference type="Rhea" id="RHEA-COMP:11605"/>
        <dbReference type="ChEBI" id="CHEBI:15378"/>
        <dbReference type="ChEBI" id="CHEBI:30013"/>
        <dbReference type="ChEBI" id="CHEBI:30616"/>
        <dbReference type="ChEBI" id="CHEBI:61977"/>
        <dbReference type="ChEBI" id="CHEBI:456216"/>
        <dbReference type="EC" id="2.7.11.1"/>
    </reaction>
</comment>
<dbReference type="InterPro" id="IPR011009">
    <property type="entry name" value="Kinase-like_dom_sf"/>
</dbReference>
<evidence type="ECO:0000256" key="7">
    <source>
        <dbReference type="ARBA" id="ARBA00047899"/>
    </source>
</evidence>
<dbReference type="Gene3D" id="3.30.200.20">
    <property type="entry name" value="Phosphorylase Kinase, domain 1"/>
    <property type="match status" value="2"/>
</dbReference>
<evidence type="ECO:0000256" key="6">
    <source>
        <dbReference type="ARBA" id="ARBA00022840"/>
    </source>
</evidence>
<evidence type="ECO:0000256" key="5">
    <source>
        <dbReference type="ARBA" id="ARBA00022777"/>
    </source>
</evidence>
<keyword evidence="5" id="KW-0418">Kinase</keyword>
<evidence type="ECO:0000259" key="10">
    <source>
        <dbReference type="PROSITE" id="PS50011"/>
    </source>
</evidence>
<sequence length="239" mass="27375">MSSSQSFSSTLPLTLPTNRPTTPPSLPLDVPIEEETMPGYDFKDFHHPNPGDILDGGRFELIVKLGFGSSSTVWLARDKKKEMEDKMEDEVEDKMQDKMQDTMQDTMQDKMKMADIMEKRWEDRCYVAIKICTSNFQNQAASEHELRISNHIVECAPGDESKYLQLRTVQDSFAIQGTHGTHTCLVMEPMREPIWLMRRRLTKMSKATAPTLVIFKMFLQNLVGGLEYLHECNVVHTGK</sequence>
<evidence type="ECO:0000313" key="11">
    <source>
        <dbReference type="EMBL" id="KAF2434442.1"/>
    </source>
</evidence>
<evidence type="ECO:0000313" key="12">
    <source>
        <dbReference type="Proteomes" id="UP000800235"/>
    </source>
</evidence>
<comment type="caution">
    <text evidence="11">The sequence shown here is derived from an EMBL/GenBank/DDBJ whole genome shotgun (WGS) entry which is preliminary data.</text>
</comment>
<name>A0A9P4NZC7_9PEZI</name>
<dbReference type="PROSITE" id="PS50011">
    <property type="entry name" value="PROTEIN_KINASE_DOM"/>
    <property type="match status" value="1"/>
</dbReference>
<dbReference type="GO" id="GO:0005737">
    <property type="term" value="C:cytoplasm"/>
    <property type="evidence" value="ECO:0007669"/>
    <property type="project" value="TreeGrafter"/>
</dbReference>
<organism evidence="11 12">
    <name type="scientific">Tothia fuscella</name>
    <dbReference type="NCBI Taxonomy" id="1048955"/>
    <lineage>
        <taxon>Eukaryota</taxon>
        <taxon>Fungi</taxon>
        <taxon>Dikarya</taxon>
        <taxon>Ascomycota</taxon>
        <taxon>Pezizomycotina</taxon>
        <taxon>Dothideomycetes</taxon>
        <taxon>Pleosporomycetidae</taxon>
        <taxon>Venturiales</taxon>
        <taxon>Cylindrosympodiaceae</taxon>
        <taxon>Tothia</taxon>
    </lineage>
</organism>
<dbReference type="EMBL" id="MU007016">
    <property type="protein sequence ID" value="KAF2434442.1"/>
    <property type="molecule type" value="Genomic_DNA"/>
</dbReference>
<dbReference type="GO" id="GO:0004674">
    <property type="term" value="F:protein serine/threonine kinase activity"/>
    <property type="evidence" value="ECO:0007669"/>
    <property type="project" value="UniProtKB-KW"/>
</dbReference>
<evidence type="ECO:0000256" key="3">
    <source>
        <dbReference type="ARBA" id="ARBA00022679"/>
    </source>
</evidence>
<dbReference type="GO" id="GO:0005524">
    <property type="term" value="F:ATP binding"/>
    <property type="evidence" value="ECO:0007669"/>
    <property type="project" value="UniProtKB-KW"/>
</dbReference>
<feature type="domain" description="Protein kinase" evidence="10">
    <location>
        <begin position="59"/>
        <end position="239"/>
    </location>
</feature>
<comment type="catalytic activity">
    <reaction evidence="8">
        <text>L-seryl-[protein] + ATP = O-phospho-L-seryl-[protein] + ADP + H(+)</text>
        <dbReference type="Rhea" id="RHEA:17989"/>
        <dbReference type="Rhea" id="RHEA-COMP:9863"/>
        <dbReference type="Rhea" id="RHEA-COMP:11604"/>
        <dbReference type="ChEBI" id="CHEBI:15378"/>
        <dbReference type="ChEBI" id="CHEBI:29999"/>
        <dbReference type="ChEBI" id="CHEBI:30616"/>
        <dbReference type="ChEBI" id="CHEBI:83421"/>
        <dbReference type="ChEBI" id="CHEBI:456216"/>
        <dbReference type="EC" id="2.7.11.1"/>
    </reaction>
</comment>